<name>A0A1S3K9N1_LINAN</name>
<dbReference type="GeneID" id="106180023"/>
<feature type="region of interest" description="Disordered" evidence="1">
    <location>
        <begin position="154"/>
        <end position="175"/>
    </location>
</feature>
<accession>A0A1S3K9N1</accession>
<evidence type="ECO:0000256" key="1">
    <source>
        <dbReference type="SAM" id="MobiDB-lite"/>
    </source>
</evidence>
<feature type="compositionally biased region" description="Basic and acidic residues" evidence="1">
    <location>
        <begin position="187"/>
        <end position="210"/>
    </location>
</feature>
<feature type="region of interest" description="Disordered" evidence="1">
    <location>
        <begin position="187"/>
        <end position="215"/>
    </location>
</feature>
<reference evidence="3" key="1">
    <citation type="submission" date="2025-08" db="UniProtKB">
        <authorList>
            <consortium name="RefSeq"/>
        </authorList>
    </citation>
    <scope>IDENTIFICATION</scope>
    <source>
        <tissue evidence="3">Gonads</tissue>
    </source>
</reference>
<organism evidence="2 3">
    <name type="scientific">Lingula anatina</name>
    <name type="common">Brachiopod</name>
    <name type="synonym">Lingula unguis</name>
    <dbReference type="NCBI Taxonomy" id="7574"/>
    <lineage>
        <taxon>Eukaryota</taxon>
        <taxon>Metazoa</taxon>
        <taxon>Spiralia</taxon>
        <taxon>Lophotrochozoa</taxon>
        <taxon>Brachiopoda</taxon>
        <taxon>Linguliformea</taxon>
        <taxon>Lingulata</taxon>
        <taxon>Lingulida</taxon>
        <taxon>Linguloidea</taxon>
        <taxon>Lingulidae</taxon>
        <taxon>Lingula</taxon>
    </lineage>
</organism>
<dbReference type="RefSeq" id="XP_013419338.1">
    <property type="nucleotide sequence ID" value="XM_013563884.1"/>
</dbReference>
<proteinExistence type="predicted"/>
<gene>
    <name evidence="3" type="primary">LOC106180023</name>
</gene>
<keyword evidence="2" id="KW-1185">Reference proteome</keyword>
<evidence type="ECO:0000313" key="2">
    <source>
        <dbReference type="Proteomes" id="UP000085678"/>
    </source>
</evidence>
<dbReference type="KEGG" id="lak:106180023"/>
<dbReference type="Proteomes" id="UP000085678">
    <property type="component" value="Unplaced"/>
</dbReference>
<sequence length="261" mass="28452">MSVIPPLIGYTNDNSTRLFSACSSTEAIGTPPLACGDNTRCVRNPLLFTFIVGSPQACLCPLTTVPLPNGTCQNIQGSSCQNDQDCNTKTFDCIGLNSLGLPQIFVEFFTPIVLFLCQLTVEYNFQVPQWACVEDSCNLVGTGTLSITPGLVLPPGRRKREVSKPPETSEGDQGSRLMAVLSRKTRSEAKSSMREEFLSMDEAKSREKRAPPPTVACTRDRPAWSFILNIFALGNPANQLDYTCAPITQCKKKRSLQATAC</sequence>
<dbReference type="InParanoid" id="A0A1S3K9N1"/>
<protein>
    <submittedName>
        <fullName evidence="3">Uncharacterized protein LOC106180023</fullName>
    </submittedName>
</protein>
<evidence type="ECO:0000313" key="3">
    <source>
        <dbReference type="RefSeq" id="XP_013419338.1"/>
    </source>
</evidence>
<dbReference type="AlphaFoldDB" id="A0A1S3K9N1"/>